<dbReference type="GO" id="GO:0006355">
    <property type="term" value="P:regulation of DNA-templated transcription"/>
    <property type="evidence" value="ECO:0007669"/>
    <property type="project" value="TreeGrafter"/>
</dbReference>
<evidence type="ECO:0000256" key="2">
    <source>
        <dbReference type="ARBA" id="ARBA00022553"/>
    </source>
</evidence>
<dbReference type="GO" id="GO:0005829">
    <property type="term" value="C:cytosol"/>
    <property type="evidence" value="ECO:0007669"/>
    <property type="project" value="TreeGrafter"/>
</dbReference>
<dbReference type="EMBL" id="FMWL01000002">
    <property type="protein sequence ID" value="SCZ76739.1"/>
    <property type="molecule type" value="Genomic_DNA"/>
</dbReference>
<proteinExistence type="predicted"/>
<dbReference type="Pfam" id="PF10057">
    <property type="entry name" value="MpsC"/>
    <property type="match status" value="1"/>
</dbReference>
<dbReference type="PANTHER" id="PTHR48111">
    <property type="entry name" value="REGULATOR OF RPOS"/>
    <property type="match status" value="1"/>
</dbReference>
<dbReference type="InterPro" id="IPR018745">
    <property type="entry name" value="MpsC"/>
</dbReference>
<evidence type="ECO:0000256" key="1">
    <source>
        <dbReference type="ARBA" id="ARBA00018672"/>
    </source>
</evidence>
<dbReference type="GO" id="GO:0032993">
    <property type="term" value="C:protein-DNA complex"/>
    <property type="evidence" value="ECO:0007669"/>
    <property type="project" value="TreeGrafter"/>
</dbReference>
<evidence type="ECO:0000256" key="3">
    <source>
        <dbReference type="ARBA" id="ARBA00023012"/>
    </source>
</evidence>
<name>A0A1G5RTU2_9FIRM</name>
<keyword evidence="2 8" id="KW-0597">Phosphoprotein</keyword>
<keyword evidence="6" id="KW-0804">Transcription</keyword>
<dbReference type="STRING" id="1120920.SAMN03080599_00385"/>
<evidence type="ECO:0000256" key="5">
    <source>
        <dbReference type="ARBA" id="ARBA00023125"/>
    </source>
</evidence>
<feature type="domain" description="Response regulatory" evidence="9">
    <location>
        <begin position="26"/>
        <end position="140"/>
    </location>
</feature>
<protein>
    <recommendedName>
        <fullName evidence="1">Stage 0 sporulation protein A homolog</fullName>
    </recommendedName>
</protein>
<dbReference type="PANTHER" id="PTHR48111:SF1">
    <property type="entry name" value="TWO-COMPONENT RESPONSE REGULATOR ORR33"/>
    <property type="match status" value="1"/>
</dbReference>
<dbReference type="AlphaFoldDB" id="A0A1G5RTU2"/>
<evidence type="ECO:0000256" key="6">
    <source>
        <dbReference type="ARBA" id="ARBA00023163"/>
    </source>
</evidence>
<reference evidence="10 11" key="1">
    <citation type="submission" date="2016-10" db="EMBL/GenBank/DDBJ databases">
        <authorList>
            <person name="de Groot N.N."/>
        </authorList>
    </citation>
    <scope>NUCLEOTIDE SEQUENCE [LARGE SCALE GENOMIC DNA]</scope>
    <source>
        <strain evidence="10 11">DSM 2784</strain>
    </source>
</reference>
<evidence type="ECO:0000256" key="7">
    <source>
        <dbReference type="ARBA" id="ARBA00024867"/>
    </source>
</evidence>
<evidence type="ECO:0000256" key="4">
    <source>
        <dbReference type="ARBA" id="ARBA00023015"/>
    </source>
</evidence>
<evidence type="ECO:0000313" key="10">
    <source>
        <dbReference type="EMBL" id="SCZ76739.1"/>
    </source>
</evidence>
<dbReference type="GO" id="GO:0000156">
    <property type="term" value="F:phosphorelay response regulator activity"/>
    <property type="evidence" value="ECO:0007669"/>
    <property type="project" value="TreeGrafter"/>
</dbReference>
<dbReference type="InterPro" id="IPR011006">
    <property type="entry name" value="CheY-like_superfamily"/>
</dbReference>
<accession>A0A1G5RTU2</accession>
<dbReference type="Pfam" id="PF00072">
    <property type="entry name" value="Response_reg"/>
    <property type="match status" value="1"/>
</dbReference>
<dbReference type="InterPro" id="IPR001789">
    <property type="entry name" value="Sig_transdc_resp-reg_receiver"/>
</dbReference>
<evidence type="ECO:0000313" key="11">
    <source>
        <dbReference type="Proteomes" id="UP000199208"/>
    </source>
</evidence>
<dbReference type="SUPFAM" id="SSF52172">
    <property type="entry name" value="CheY-like"/>
    <property type="match status" value="1"/>
</dbReference>
<sequence>MNVETNVKAVNNVNNANSERLLNTLRLLYVEDDHEALEELAHFLKKRVASLAVASNGLEALDHCKHQTFDAILCDLWMPKMDGFTFIQTLRESGIQTPVIITSAFSDLDTILKAIDLGIVKYCVKPIEADELLDSLTRIALDKLTASGEVALTGGRLMDRQQRLEAEKALKSGFAHLLKSLTGKGPREVHVSLGTGDVEIWATDVQSPIETSLRGLAEHAGMVPYLRKSLYTGYKQRFEALLKDHLDADGSLTDIRIMADENTDWLVFKLQK</sequence>
<keyword evidence="11" id="KW-1185">Reference proteome</keyword>
<dbReference type="OrthoDB" id="9779069at2"/>
<evidence type="ECO:0000259" key="9">
    <source>
        <dbReference type="PROSITE" id="PS50110"/>
    </source>
</evidence>
<comment type="function">
    <text evidence="7">May play the central regulatory role in sporulation. It may be an element of the effector pathway responsible for the activation of sporulation genes in response to nutritional stress. Spo0A may act in concert with spo0H (a sigma factor) to control the expression of some genes that are critical to the sporulation process.</text>
</comment>
<dbReference type="Gene3D" id="3.40.50.2300">
    <property type="match status" value="1"/>
</dbReference>
<organism evidence="10 11">
    <name type="scientific">Acidaminobacter hydrogenoformans DSM 2784</name>
    <dbReference type="NCBI Taxonomy" id="1120920"/>
    <lineage>
        <taxon>Bacteria</taxon>
        <taxon>Bacillati</taxon>
        <taxon>Bacillota</taxon>
        <taxon>Clostridia</taxon>
        <taxon>Peptostreptococcales</taxon>
        <taxon>Acidaminobacteraceae</taxon>
        <taxon>Acidaminobacter</taxon>
    </lineage>
</organism>
<dbReference type="RefSeq" id="WP_092589206.1">
    <property type="nucleotide sequence ID" value="NZ_FMWL01000002.1"/>
</dbReference>
<gene>
    <name evidence="10" type="ORF">SAMN03080599_00385</name>
</gene>
<keyword evidence="3" id="KW-0902">Two-component regulatory system</keyword>
<dbReference type="Proteomes" id="UP000199208">
    <property type="component" value="Unassembled WGS sequence"/>
</dbReference>
<keyword evidence="4" id="KW-0805">Transcription regulation</keyword>
<dbReference type="PROSITE" id="PS50110">
    <property type="entry name" value="RESPONSE_REGULATORY"/>
    <property type="match status" value="1"/>
</dbReference>
<feature type="modified residue" description="4-aspartylphosphate" evidence="8">
    <location>
        <position position="75"/>
    </location>
</feature>
<dbReference type="SMART" id="SM00448">
    <property type="entry name" value="REC"/>
    <property type="match status" value="1"/>
</dbReference>
<dbReference type="CDD" id="cd00156">
    <property type="entry name" value="REC"/>
    <property type="match status" value="1"/>
</dbReference>
<dbReference type="GO" id="GO:0000976">
    <property type="term" value="F:transcription cis-regulatory region binding"/>
    <property type="evidence" value="ECO:0007669"/>
    <property type="project" value="TreeGrafter"/>
</dbReference>
<dbReference type="InterPro" id="IPR039420">
    <property type="entry name" value="WalR-like"/>
</dbReference>
<keyword evidence="5" id="KW-0238">DNA-binding</keyword>
<evidence type="ECO:0000256" key="8">
    <source>
        <dbReference type="PROSITE-ProRule" id="PRU00169"/>
    </source>
</evidence>